<evidence type="ECO:0000313" key="3">
    <source>
        <dbReference type="Proteomes" id="UP000326924"/>
    </source>
</evidence>
<evidence type="ECO:0000256" key="1">
    <source>
        <dbReference type="SAM" id="MobiDB-lite"/>
    </source>
</evidence>
<feature type="region of interest" description="Disordered" evidence="1">
    <location>
        <begin position="56"/>
        <end position="78"/>
    </location>
</feature>
<gene>
    <name evidence="2" type="ORF">FN846DRAFT_907123</name>
</gene>
<keyword evidence="3" id="KW-1185">Reference proteome</keyword>
<dbReference type="Proteomes" id="UP000326924">
    <property type="component" value="Unassembled WGS sequence"/>
</dbReference>
<reference evidence="2 3" key="1">
    <citation type="submission" date="2019-09" db="EMBL/GenBank/DDBJ databases">
        <title>Draft genome of the ectomycorrhizal ascomycete Sphaerosporella brunnea.</title>
        <authorList>
            <consortium name="DOE Joint Genome Institute"/>
            <person name="Benucci G.M."/>
            <person name="Marozzi G."/>
            <person name="Antonielli L."/>
            <person name="Sanchez S."/>
            <person name="Marco P."/>
            <person name="Wang X."/>
            <person name="Falini L.B."/>
            <person name="Barry K."/>
            <person name="Haridas S."/>
            <person name="Lipzen A."/>
            <person name="Labutti K."/>
            <person name="Grigoriev I.V."/>
            <person name="Murat C."/>
            <person name="Martin F."/>
            <person name="Albertini E."/>
            <person name="Donnini D."/>
            <person name="Bonito G."/>
        </authorList>
    </citation>
    <scope>NUCLEOTIDE SEQUENCE [LARGE SCALE GENOMIC DNA]</scope>
    <source>
        <strain evidence="2 3">Sb_GMNB300</strain>
    </source>
</reference>
<feature type="compositionally biased region" description="Polar residues" evidence="1">
    <location>
        <begin position="105"/>
        <end position="119"/>
    </location>
</feature>
<protein>
    <submittedName>
        <fullName evidence="2">Uncharacterized protein</fullName>
    </submittedName>
</protein>
<organism evidence="2 3">
    <name type="scientific">Sphaerosporella brunnea</name>
    <dbReference type="NCBI Taxonomy" id="1250544"/>
    <lineage>
        <taxon>Eukaryota</taxon>
        <taxon>Fungi</taxon>
        <taxon>Dikarya</taxon>
        <taxon>Ascomycota</taxon>
        <taxon>Pezizomycotina</taxon>
        <taxon>Pezizomycetes</taxon>
        <taxon>Pezizales</taxon>
        <taxon>Pyronemataceae</taxon>
        <taxon>Sphaerosporella</taxon>
    </lineage>
</organism>
<sequence length="368" mass="40241">MSQDALQALDTHRDWCKPGVSGFDSVLETYRQRRVLGFPLLDEHLVGQLDCEVYRPSLPPSPRRRPAIPPSNPDYPVLLRPTHLGTALLEKGRVHSCPAQDSHGRQGQSLPTPSKMTTQDPPPQLCPGSGPQDAIQSETSPATSSSLVGYGLERLPAIPSRGYVQRSNRLKIAEVGNRIPTSDGAGDSWIPQGDGIPTRNGLGNPWEPKETGCPPAVRPEIGPHYASDKPRRKPTSIPEALAGGFYLTQGGMRCIDGTGGRSLIEDRRLKLRGEISHMTLDNHRAGNWQWLTLVPTGAVEGGTMKLWIRVAVLHDTITVISRSQCEYKPHNGEGFKPLELAGRWSSQHGHVRVRSQIWLQTGNPGTPP</sequence>
<proteinExistence type="predicted"/>
<feature type="compositionally biased region" description="Pro residues" evidence="1">
    <location>
        <begin position="57"/>
        <end position="73"/>
    </location>
</feature>
<feature type="compositionally biased region" description="Polar residues" evidence="1">
    <location>
        <begin position="134"/>
        <end position="147"/>
    </location>
</feature>
<feature type="region of interest" description="Disordered" evidence="1">
    <location>
        <begin position="96"/>
        <end position="147"/>
    </location>
</feature>
<comment type="caution">
    <text evidence="2">The sequence shown here is derived from an EMBL/GenBank/DDBJ whole genome shotgun (WGS) entry which is preliminary data.</text>
</comment>
<dbReference type="AlphaFoldDB" id="A0A5J5EX89"/>
<evidence type="ECO:0000313" key="2">
    <source>
        <dbReference type="EMBL" id="KAA8906171.1"/>
    </source>
</evidence>
<dbReference type="InParanoid" id="A0A5J5EX89"/>
<dbReference type="EMBL" id="VXIS01000091">
    <property type="protein sequence ID" value="KAA8906171.1"/>
    <property type="molecule type" value="Genomic_DNA"/>
</dbReference>
<name>A0A5J5EX89_9PEZI</name>
<accession>A0A5J5EX89</accession>